<dbReference type="AlphaFoldDB" id="A0A2R5GGX4"/>
<evidence type="ECO:0000256" key="1">
    <source>
        <dbReference type="SAM" id="Coils"/>
    </source>
</evidence>
<feature type="compositionally biased region" description="Acidic residues" evidence="2">
    <location>
        <begin position="126"/>
        <end position="151"/>
    </location>
</feature>
<dbReference type="EMBL" id="BEYU01000052">
    <property type="protein sequence ID" value="GBG29008.1"/>
    <property type="molecule type" value="Genomic_DNA"/>
</dbReference>
<sequence>MEAGRRLLRREGGRKDSTSSLQEIWADLPESPAHEKSGSGSSVGTEPNNSAGKSSRHKGRKISSVAIPACPGAPGTPRGLVSRSSSTTTSAASSDSGSCAHSSNQRQDSEEQKQSERRRPRRGGNYDDDDEEEEADRDDNEGEEDDDDDGIVLDAVGGTVRLSAGIVDDEPLSPPPMPPRPRKGSDSSLLGAKKLIESALDQKSRTERRLSAQLERLEAQIRKSFGSVGGGSRRRSAGSARTRRALGSPEEAENAHFWAPEGKAGRVRKSAAAHPLQQQQRLGCDSGGDLGDDDELCRQTDDEGEVTSSDGDETLVSSLEDAYDDPDNVQVLQQAHATLVEEHQGLQDEIARMNGQLAWIESQLQATKGHAQCLSRSTSDWAGMMRQIAHSTAVQEQLRVIQQGSMVIKHSAKKRGCGPRFLVFDMDEGQLLWSKSMTGASEICRQINQRDRDNLERNANPFAVAYTETSSASQVQVGVGANISCFPLASVAAVLHGEEEITLMVSQDDAFVPGGAHRVTANIEAVCRDRGNLIVAVLTVDGVPLIFEFFNADLAATFALGLRFIGGSEAIMALAAVQNGVRSLNASFELRSLEEVGGANRHHQRGRASQLQKDLAATQSREAYQEVLIGASNAKSQLVLPLKSNRDSRNSLADQTQVLKDLSRERAILLNAAYYELGSVEQTTKFARKLRDLLSDTIRQLSTDELAVPEDSHVEFWTRELLLASSRTVIEGDVYSVCHRMLTGPPEVLLCPSTTHVASPIEIFVAPDGLITIESATAYRVVRVCSDGDAASPEVWVQVHARCIEHLYLTSPFDLNEETDERNIRSLRLEFEAEQLSDDDTDTSMAPETN</sequence>
<feature type="region of interest" description="Disordered" evidence="2">
    <location>
        <begin position="1"/>
        <end position="208"/>
    </location>
</feature>
<keyword evidence="1" id="KW-0175">Coiled coil</keyword>
<proteinExistence type="predicted"/>
<comment type="caution">
    <text evidence="3">The sequence shown here is derived from an EMBL/GenBank/DDBJ whole genome shotgun (WGS) entry which is preliminary data.</text>
</comment>
<feature type="coiled-coil region" evidence="1">
    <location>
        <begin position="329"/>
        <end position="356"/>
    </location>
</feature>
<feature type="compositionally biased region" description="Low complexity" evidence="2">
    <location>
        <begin position="82"/>
        <end position="103"/>
    </location>
</feature>
<evidence type="ECO:0000256" key="2">
    <source>
        <dbReference type="SAM" id="MobiDB-lite"/>
    </source>
</evidence>
<name>A0A2R5GGX4_9STRA</name>
<keyword evidence="4" id="KW-1185">Reference proteome</keyword>
<accession>A0A2R5GGX4</accession>
<reference evidence="3 4" key="1">
    <citation type="submission" date="2017-12" db="EMBL/GenBank/DDBJ databases">
        <title>Sequencing, de novo assembly and annotation of complete genome of a new Thraustochytrid species, strain FCC1311.</title>
        <authorList>
            <person name="Sedici K."/>
            <person name="Godart F."/>
            <person name="Aiese Cigliano R."/>
            <person name="Sanseverino W."/>
            <person name="Barakat M."/>
            <person name="Ortet P."/>
            <person name="Marechal E."/>
            <person name="Cagnac O."/>
            <person name="Amato A."/>
        </authorList>
    </citation>
    <scope>NUCLEOTIDE SEQUENCE [LARGE SCALE GENOMIC DNA]</scope>
</reference>
<feature type="compositionally biased region" description="Polar residues" evidence="2">
    <location>
        <begin position="38"/>
        <end position="53"/>
    </location>
</feature>
<feature type="compositionally biased region" description="Basic and acidic residues" evidence="2">
    <location>
        <begin position="194"/>
        <end position="208"/>
    </location>
</feature>
<feature type="compositionally biased region" description="Basic and acidic residues" evidence="2">
    <location>
        <begin position="107"/>
        <end position="117"/>
    </location>
</feature>
<feature type="compositionally biased region" description="Acidic residues" evidence="2">
    <location>
        <begin position="302"/>
        <end position="313"/>
    </location>
</feature>
<feature type="compositionally biased region" description="Basic residues" evidence="2">
    <location>
        <begin position="232"/>
        <end position="244"/>
    </location>
</feature>
<dbReference type="Proteomes" id="UP000241890">
    <property type="component" value="Unassembled WGS sequence"/>
</dbReference>
<evidence type="ECO:0000313" key="4">
    <source>
        <dbReference type="Proteomes" id="UP000241890"/>
    </source>
</evidence>
<dbReference type="InParanoid" id="A0A2R5GGX4"/>
<feature type="region of interest" description="Disordered" evidence="2">
    <location>
        <begin position="223"/>
        <end position="313"/>
    </location>
</feature>
<evidence type="ECO:0000313" key="3">
    <source>
        <dbReference type="EMBL" id="GBG29008.1"/>
    </source>
</evidence>
<protein>
    <submittedName>
        <fullName evidence="3">Uncharacterized protein</fullName>
    </submittedName>
</protein>
<gene>
    <name evidence="3" type="ORF">FCC1311_052302</name>
</gene>
<organism evidence="3 4">
    <name type="scientific">Hondaea fermentalgiana</name>
    <dbReference type="NCBI Taxonomy" id="2315210"/>
    <lineage>
        <taxon>Eukaryota</taxon>
        <taxon>Sar</taxon>
        <taxon>Stramenopiles</taxon>
        <taxon>Bigyra</taxon>
        <taxon>Labyrinthulomycetes</taxon>
        <taxon>Thraustochytrida</taxon>
        <taxon>Thraustochytriidae</taxon>
        <taxon>Hondaea</taxon>
    </lineage>
</organism>